<protein>
    <recommendedName>
        <fullName evidence="7">F5/8 type C domain-containing protein</fullName>
    </recommendedName>
</protein>
<evidence type="ECO:0000256" key="3">
    <source>
        <dbReference type="ARBA" id="ARBA00022525"/>
    </source>
</evidence>
<dbReference type="InterPro" id="IPR039477">
    <property type="entry name" value="ILEI/PANDER_dom"/>
</dbReference>
<dbReference type="CDD" id="cd00057">
    <property type="entry name" value="FA58C"/>
    <property type="match status" value="1"/>
</dbReference>
<dbReference type="PROSITE" id="PS52031">
    <property type="entry name" value="GG_LECTIN"/>
    <property type="match status" value="1"/>
</dbReference>
<dbReference type="PANTHER" id="PTHR46806">
    <property type="entry name" value="F5/8 TYPE C DOMAIN-CONTAINING PROTEIN"/>
    <property type="match status" value="1"/>
</dbReference>
<keyword evidence="6" id="KW-1015">Disulfide bond</keyword>
<feature type="non-terminal residue" evidence="8">
    <location>
        <position position="1"/>
    </location>
</feature>
<evidence type="ECO:0000313" key="8">
    <source>
        <dbReference type="EMBL" id="CAH3155885.1"/>
    </source>
</evidence>
<keyword evidence="4" id="KW-0130">Cell adhesion</keyword>
<name>A0ABN8Q2H8_9CNID</name>
<proteinExistence type="predicted"/>
<dbReference type="Pfam" id="PF00754">
    <property type="entry name" value="F5_F8_type_C"/>
    <property type="match status" value="1"/>
</dbReference>
<evidence type="ECO:0000256" key="4">
    <source>
        <dbReference type="ARBA" id="ARBA00022889"/>
    </source>
</evidence>
<organism evidence="8 9">
    <name type="scientific">Porites evermanni</name>
    <dbReference type="NCBI Taxonomy" id="104178"/>
    <lineage>
        <taxon>Eukaryota</taxon>
        <taxon>Metazoa</taxon>
        <taxon>Cnidaria</taxon>
        <taxon>Anthozoa</taxon>
        <taxon>Hexacorallia</taxon>
        <taxon>Scleractinia</taxon>
        <taxon>Fungiina</taxon>
        <taxon>Poritidae</taxon>
        <taxon>Porites</taxon>
    </lineage>
</organism>
<evidence type="ECO:0000313" key="9">
    <source>
        <dbReference type="Proteomes" id="UP001159427"/>
    </source>
</evidence>
<dbReference type="EMBL" id="CALNXI010001109">
    <property type="protein sequence ID" value="CAH3155885.1"/>
    <property type="molecule type" value="Genomic_DNA"/>
</dbReference>
<keyword evidence="9" id="KW-1185">Reference proteome</keyword>
<dbReference type="PROSITE" id="PS50022">
    <property type="entry name" value="FA58C_3"/>
    <property type="match status" value="1"/>
</dbReference>
<evidence type="ECO:0000256" key="1">
    <source>
        <dbReference type="ARBA" id="ARBA00004184"/>
    </source>
</evidence>
<reference evidence="8 9" key="1">
    <citation type="submission" date="2022-05" db="EMBL/GenBank/DDBJ databases">
        <authorList>
            <consortium name="Genoscope - CEA"/>
            <person name="William W."/>
        </authorList>
    </citation>
    <scope>NUCLEOTIDE SEQUENCE [LARGE SCALE GENOMIC DNA]</scope>
</reference>
<dbReference type="PANTHER" id="PTHR46806:SF5">
    <property type="entry name" value="F5_8 TYPE C DOMAIN-CONTAINING PROTEIN"/>
    <property type="match status" value="1"/>
</dbReference>
<dbReference type="Pfam" id="PF15711">
    <property type="entry name" value="ILEI"/>
    <property type="match status" value="1"/>
</dbReference>
<comment type="subcellular location">
    <subcellularLocation>
        <location evidence="1">Endomembrane system</location>
        <topology evidence="1">Peripheral membrane protein</topology>
    </subcellularLocation>
    <subcellularLocation>
        <location evidence="2">Secreted</location>
    </subcellularLocation>
</comment>
<dbReference type="SMART" id="SM00231">
    <property type="entry name" value="FA58C"/>
    <property type="match status" value="1"/>
</dbReference>
<keyword evidence="3" id="KW-0964">Secreted</keyword>
<sequence length="792" mass="88053">LFLYDLSFFSHKASSYQFSLQSSTQWQFIGRKVQLCLTMDIPESTPIKCKIKLPFNGTAIMRITEVQFVAVSKHLTASINTTTLISSANDDVNDIGWIDLGNVTRGSSENGTQIKIEFKVQVMNHAHIVNRDVQWVSVGVQYINQSVWASQLGIKIIYPGRVKKPDLKFSFWADIGGLSIIARDEAIYRLILYHSDLTTDEVVSGIIEWPLPPVLLLKTWQKVGSSINMEVMNDTETVVMKFGELKFADTIDLKVTFYLDLHKMRADGKVHNLTIHLNIKYNGTPNACSSLSASREFIYDKLVAASIKYYVPQGSCDEPLGMTDGSITHAQITASSHSTDGEPFEARLDGDNAWIPWMMLSKEKNQYLEVNFNDRVIIRRLNTQGRVKSLAIFYSDDGVIFEHYKQGSEGEDLKANNNENYGTVILLPVPVEAVFVRINPTAWQTLGISLKVEFYGCKLSQPVIPGNLTFSSRGYYLDETKDIMYICSVPTKMKEHLCKCSFSSDHGASWIAMDHSVISILGHDTVKHILYGVSMNGRAVLKSTTDHAAKFIAVPLSDWEAVKAKDTTNLAVMIGNDFAINTTNNTPMPITSSNGTEWGVSAKGVYVKESSEWKLKAVWMCSAGFVDVHICSSANDDASSERCLAGQASIVVDGVEMGVTQRGYNVVVLDREGNFTDFRAFDFHAYPNADDYLSDFLAEIPDNAIVLIAVMDEAWWSGNAPESDKQAADQQLRSLGAKNPRPSEYRASWALVGYKGSHEGVDWVRFAEAPRMQGPTEIGVKIPTPLHTYGCA</sequence>
<evidence type="ECO:0000259" key="7">
    <source>
        <dbReference type="PROSITE" id="PS50022"/>
    </source>
</evidence>
<comment type="caution">
    <text evidence="8">The sequence shown here is derived from an EMBL/GenBank/DDBJ whole genome shotgun (WGS) entry which is preliminary data.</text>
</comment>
<dbReference type="InterPro" id="IPR000421">
    <property type="entry name" value="FA58C"/>
</dbReference>
<dbReference type="Proteomes" id="UP001159427">
    <property type="component" value="Unassembled WGS sequence"/>
</dbReference>
<dbReference type="InterPro" id="IPR050633">
    <property type="entry name" value="Neuropilin_MCO_CoagFactor"/>
</dbReference>
<evidence type="ECO:0000256" key="5">
    <source>
        <dbReference type="ARBA" id="ARBA00023136"/>
    </source>
</evidence>
<evidence type="ECO:0000256" key="2">
    <source>
        <dbReference type="ARBA" id="ARBA00004613"/>
    </source>
</evidence>
<dbReference type="InterPro" id="IPR008979">
    <property type="entry name" value="Galactose-bd-like_sf"/>
</dbReference>
<dbReference type="SUPFAM" id="SSF49785">
    <property type="entry name" value="Galactose-binding domain-like"/>
    <property type="match status" value="1"/>
</dbReference>
<feature type="domain" description="F5/8 type C" evidence="7">
    <location>
        <begin position="316"/>
        <end position="457"/>
    </location>
</feature>
<accession>A0ABN8Q2H8</accession>
<gene>
    <name evidence="8" type="ORF">PEVE_00001968</name>
</gene>
<evidence type="ECO:0000256" key="6">
    <source>
        <dbReference type="ARBA" id="ARBA00023157"/>
    </source>
</evidence>
<keyword evidence="5" id="KW-0472">Membrane</keyword>
<dbReference type="Gene3D" id="2.60.120.260">
    <property type="entry name" value="Galactose-binding domain-like"/>
    <property type="match status" value="1"/>
</dbReference>